<accession>A0A2T4UQ73</accession>
<gene>
    <name evidence="2" type="ORF">C1I63_01600</name>
</gene>
<organism evidence="2 3">
    <name type="scientific">Rathayibacter caricis DSM 15933</name>
    <dbReference type="NCBI Taxonomy" id="1328867"/>
    <lineage>
        <taxon>Bacteria</taxon>
        <taxon>Bacillati</taxon>
        <taxon>Actinomycetota</taxon>
        <taxon>Actinomycetes</taxon>
        <taxon>Micrococcales</taxon>
        <taxon>Microbacteriaceae</taxon>
        <taxon>Rathayibacter</taxon>
    </lineage>
</organism>
<reference evidence="2 3" key="1">
    <citation type="submission" date="2018-03" db="EMBL/GenBank/DDBJ databases">
        <title>Bacteriophage NCPPB3778 and a type I-E CRISPR drive the evolution of the US Biological Select Agent, Rathayibacter toxicus.</title>
        <authorList>
            <person name="Davis E.W.II."/>
            <person name="Tabima J.F."/>
            <person name="Weisberg A.J."/>
            <person name="Dantas Lopes L."/>
            <person name="Wiseman M.S."/>
            <person name="Wiseman M.S."/>
            <person name="Pupko T."/>
            <person name="Belcher M.S."/>
            <person name="Sechler A.J."/>
            <person name="Tancos M.A."/>
            <person name="Schroeder B.K."/>
            <person name="Murray T.D."/>
            <person name="Luster D.G."/>
            <person name="Schneider W.L."/>
            <person name="Rogers E."/>
            <person name="Andreote F.D."/>
            <person name="Grunwald N.J."/>
            <person name="Putnam M.L."/>
            <person name="Chang J.H."/>
        </authorList>
    </citation>
    <scope>NUCLEOTIDE SEQUENCE [LARGE SCALE GENOMIC DNA]</scope>
    <source>
        <strain evidence="2 3">DSM 15933</strain>
    </source>
</reference>
<dbReference type="EMBL" id="PZPL01000001">
    <property type="protein sequence ID" value="PTL71669.1"/>
    <property type="molecule type" value="Genomic_DNA"/>
</dbReference>
<dbReference type="RefSeq" id="WP_107573512.1">
    <property type="nucleotide sequence ID" value="NZ_PZPL01000001.1"/>
</dbReference>
<proteinExistence type="predicted"/>
<comment type="caution">
    <text evidence="2">The sequence shown here is derived from an EMBL/GenBank/DDBJ whole genome shotgun (WGS) entry which is preliminary data.</text>
</comment>
<dbReference type="Proteomes" id="UP000241085">
    <property type="component" value="Unassembled WGS sequence"/>
</dbReference>
<name>A0A2T4UQ73_9MICO</name>
<evidence type="ECO:0000259" key="1">
    <source>
        <dbReference type="Pfam" id="PF26348"/>
    </source>
</evidence>
<dbReference type="Pfam" id="PF26348">
    <property type="entry name" value="SRA_ScoMcrA"/>
    <property type="match status" value="1"/>
</dbReference>
<keyword evidence="3" id="KW-1185">Reference proteome</keyword>
<dbReference type="InterPro" id="IPR058712">
    <property type="entry name" value="SRA_ScoMcrA"/>
</dbReference>
<evidence type="ECO:0000313" key="3">
    <source>
        <dbReference type="Proteomes" id="UP000241085"/>
    </source>
</evidence>
<feature type="domain" description="ScoMcrA-like SRA" evidence="1">
    <location>
        <begin position="67"/>
        <end position="202"/>
    </location>
</feature>
<sequence length="361" mass="39713">MPTLTPADLSLELGVPQKRIRDVLREFFGTLDIGTTRWELSDEQADAVRDRLRVEPVEIPRFSLSVGDQVLRRAVHRAYGGQQQGGISTPRSLGEIFIFTDPAKGARHGYDRFEGLREDGSYSYTGEGQVGDQVFLRGNLALRDAAKNGRIIRLFTVQNTRVTYIGAFTTGLPTYRYEIIPDNEGTLRRGIIFNLLPVDADVTTLPAYGGAKPADAHVSEWAAPAYSDIVVAGEESAPIDERVVSRVEFELQAAFGEWLTRNGTPPSRLTLPVGSSRIEPDLYVTTSGWIVEAKKSTARSYVRTAIGQVLDYAHVANEKGLAAVPVILLPGHPEVDLQQLITSLNIITAVRHGEEFELIEA</sequence>
<dbReference type="AlphaFoldDB" id="A0A2T4UQ73"/>
<evidence type="ECO:0000313" key="2">
    <source>
        <dbReference type="EMBL" id="PTL71669.1"/>
    </source>
</evidence>
<protein>
    <recommendedName>
        <fullName evidence="1">ScoMcrA-like SRA domain-containing protein</fullName>
    </recommendedName>
</protein>